<keyword evidence="3" id="KW-0812">Transmembrane</keyword>
<dbReference type="PANTHER" id="PTHR35936">
    <property type="entry name" value="MEMBRANE-BOUND LYTIC MUREIN TRANSGLYCOSYLASE F"/>
    <property type="match status" value="1"/>
</dbReference>
<dbReference type="Proteomes" id="UP001596425">
    <property type="component" value="Unassembled WGS sequence"/>
</dbReference>
<evidence type="ECO:0000256" key="4">
    <source>
        <dbReference type="SAM" id="SignalP"/>
    </source>
</evidence>
<evidence type="ECO:0000313" key="7">
    <source>
        <dbReference type="EMBL" id="MFC6634626.1"/>
    </source>
</evidence>
<dbReference type="SUPFAM" id="SSF53850">
    <property type="entry name" value="Periplasmic binding protein-like II"/>
    <property type="match status" value="1"/>
</dbReference>
<proteinExistence type="inferred from homology"/>
<comment type="caution">
    <text evidence="7">The sequence shown here is derived from an EMBL/GenBank/DDBJ whole genome shotgun (WGS) entry which is preliminary data.</text>
</comment>
<dbReference type="Gene3D" id="3.40.190.10">
    <property type="entry name" value="Periplasmic binding protein-like II"/>
    <property type="match status" value="3"/>
</dbReference>
<keyword evidence="3" id="KW-0472">Membrane</keyword>
<dbReference type="SMART" id="SM00079">
    <property type="entry name" value="PBPe"/>
    <property type="match status" value="1"/>
</dbReference>
<feature type="chain" id="PRO_5045299483" evidence="4">
    <location>
        <begin position="19"/>
        <end position="357"/>
    </location>
</feature>
<feature type="domain" description="Ionotropic glutamate receptor C-terminal" evidence="6">
    <location>
        <begin position="27"/>
        <end position="354"/>
    </location>
</feature>
<reference evidence="8" key="1">
    <citation type="journal article" date="2019" name="Int. J. Syst. Evol. Microbiol.">
        <title>The Global Catalogue of Microorganisms (GCM) 10K type strain sequencing project: providing services to taxonomists for standard genome sequencing and annotation.</title>
        <authorList>
            <consortium name="The Broad Institute Genomics Platform"/>
            <consortium name="The Broad Institute Genome Sequencing Center for Infectious Disease"/>
            <person name="Wu L."/>
            <person name="Ma J."/>
        </authorList>
    </citation>
    <scope>NUCLEOTIDE SEQUENCE [LARGE SCALE GENOMIC DNA]</scope>
    <source>
        <strain evidence="8">CGMCC 1.13718</strain>
    </source>
</reference>
<evidence type="ECO:0000259" key="5">
    <source>
        <dbReference type="SMART" id="SM00062"/>
    </source>
</evidence>
<organism evidence="7 8">
    <name type="scientific">Microbulbifer taiwanensis</name>
    <dbReference type="NCBI Taxonomy" id="986746"/>
    <lineage>
        <taxon>Bacteria</taxon>
        <taxon>Pseudomonadati</taxon>
        <taxon>Pseudomonadota</taxon>
        <taxon>Gammaproteobacteria</taxon>
        <taxon>Cellvibrionales</taxon>
        <taxon>Microbulbiferaceae</taxon>
        <taxon>Microbulbifer</taxon>
    </lineage>
</organism>
<comment type="similarity">
    <text evidence="1">Belongs to the bacterial solute-binding protein 3 family.</text>
</comment>
<dbReference type="RefSeq" id="WP_193191770.1">
    <property type="nucleotide sequence ID" value="NZ_JACZFR010000022.1"/>
</dbReference>
<evidence type="ECO:0000313" key="8">
    <source>
        <dbReference type="Proteomes" id="UP001596425"/>
    </source>
</evidence>
<accession>A0ABW1YPS7</accession>
<feature type="transmembrane region" description="Helical" evidence="3">
    <location>
        <begin position="198"/>
        <end position="220"/>
    </location>
</feature>
<evidence type="ECO:0000259" key="6">
    <source>
        <dbReference type="SMART" id="SM00079"/>
    </source>
</evidence>
<feature type="domain" description="Solute-binding protein family 3/N-terminal" evidence="5">
    <location>
        <begin position="27"/>
        <end position="355"/>
    </location>
</feature>
<keyword evidence="3" id="KW-1133">Transmembrane helix</keyword>
<dbReference type="SMART" id="SM00062">
    <property type="entry name" value="PBPb"/>
    <property type="match status" value="1"/>
</dbReference>
<evidence type="ECO:0000256" key="2">
    <source>
        <dbReference type="ARBA" id="ARBA00022729"/>
    </source>
</evidence>
<evidence type="ECO:0000256" key="3">
    <source>
        <dbReference type="SAM" id="Phobius"/>
    </source>
</evidence>
<dbReference type="Pfam" id="PF00060">
    <property type="entry name" value="Lig_chan"/>
    <property type="match status" value="1"/>
</dbReference>
<dbReference type="InterPro" id="IPR001320">
    <property type="entry name" value="Iontro_rcpt_C"/>
</dbReference>
<evidence type="ECO:0000256" key="1">
    <source>
        <dbReference type="ARBA" id="ARBA00010333"/>
    </source>
</evidence>
<gene>
    <name evidence="7" type="ORF">ACFQBM_15160</name>
</gene>
<feature type="signal peptide" evidence="4">
    <location>
        <begin position="1"/>
        <end position="18"/>
    </location>
</feature>
<dbReference type="EMBL" id="JBHSVR010000001">
    <property type="protein sequence ID" value="MFC6634626.1"/>
    <property type="molecule type" value="Genomic_DNA"/>
</dbReference>
<name>A0ABW1YPS7_9GAMM</name>
<keyword evidence="2 4" id="KW-0732">Signal</keyword>
<dbReference type="InterPro" id="IPR001638">
    <property type="entry name" value="Solute-binding_3/MltF_N"/>
</dbReference>
<dbReference type="PANTHER" id="PTHR35936:SF19">
    <property type="entry name" value="AMINO-ACID-BINDING PROTEIN YXEM-RELATED"/>
    <property type="match status" value="1"/>
</dbReference>
<protein>
    <submittedName>
        <fullName evidence="7">Transporter substrate-binding domain-containing protein</fullName>
    </submittedName>
</protein>
<sequence length="357" mass="39069">MLKLACALLFSLAAAASAQPADRAPQPVRVGLYASPPFVFEKGKRFSGMAVDLWQEIAAEQKLQSSYRVYPNLRELVDATARGEVDVAVTNLTITEDRARRIDFTHPWFDAGLRIMVNKDQGAGFAEVIAGLKDSGHLKGYAWLASVVLLVTLLFTLFDRRFDSEFPRRWRDGLAESFYSVMSIATSGRMSRKNLFGWLGRIAEGLWLLCGVAVVSYITASVTSVMTSLSLTSQINGLRDLPGKTVGVFAGSVAQEYISENAIGSREFRDIDEAVRALRAGHIDAIVGDAPVLAYFAHSHPEIPLLLVGKIFEPDKYGFGLPLQSALTRSLSVGIIGAYESGRIAELREQYFGPANK</sequence>
<feature type="transmembrane region" description="Helical" evidence="3">
    <location>
        <begin position="140"/>
        <end position="158"/>
    </location>
</feature>
<keyword evidence="8" id="KW-1185">Reference proteome</keyword>
<dbReference type="Pfam" id="PF00497">
    <property type="entry name" value="SBP_bac_3"/>
    <property type="match status" value="1"/>
</dbReference>